<evidence type="ECO:0000313" key="2">
    <source>
        <dbReference type="EMBL" id="RMY80628.1"/>
    </source>
</evidence>
<dbReference type="EMBL" id="QWIO01000401">
    <property type="protein sequence ID" value="RMY97860.1"/>
    <property type="molecule type" value="Genomic_DNA"/>
</dbReference>
<evidence type="ECO:0000313" key="5">
    <source>
        <dbReference type="Proteomes" id="UP000281468"/>
    </source>
</evidence>
<keyword evidence="1" id="KW-0175">Coiled coil</keyword>
<organism evidence="3 4">
    <name type="scientific">Hortaea werneckii</name>
    <name type="common">Black yeast</name>
    <name type="synonym">Cladosporium werneckii</name>
    <dbReference type="NCBI Taxonomy" id="91943"/>
    <lineage>
        <taxon>Eukaryota</taxon>
        <taxon>Fungi</taxon>
        <taxon>Dikarya</taxon>
        <taxon>Ascomycota</taxon>
        <taxon>Pezizomycotina</taxon>
        <taxon>Dothideomycetes</taxon>
        <taxon>Dothideomycetidae</taxon>
        <taxon>Mycosphaerellales</taxon>
        <taxon>Teratosphaeriaceae</taxon>
        <taxon>Hortaea</taxon>
    </lineage>
</organism>
<comment type="caution">
    <text evidence="3">The sequence shown here is derived from an EMBL/GenBank/DDBJ whole genome shotgun (WGS) entry which is preliminary data.</text>
</comment>
<proteinExistence type="predicted"/>
<reference evidence="4 5" key="1">
    <citation type="journal article" date="2018" name="BMC Genomics">
        <title>Genomic evidence for intraspecific hybridization in a clonal and extremely halotolerant yeast.</title>
        <authorList>
            <person name="Gostincar C."/>
            <person name="Stajich J.E."/>
            <person name="Zupancic J."/>
            <person name="Zalar P."/>
            <person name="Gunde-Cimerman N."/>
        </authorList>
    </citation>
    <scope>NUCLEOTIDE SEQUENCE [LARGE SCALE GENOMIC DNA]</scope>
    <source>
        <strain evidence="3 4">EXF-10513</strain>
        <strain evidence="2 5">EXF-171</strain>
    </source>
</reference>
<evidence type="ECO:0000313" key="4">
    <source>
        <dbReference type="Proteomes" id="UP000269539"/>
    </source>
</evidence>
<name>A0A3M7G9M3_HORWE</name>
<accession>A0A3M7G9M3</accession>
<dbReference type="EMBL" id="QWIQ01000626">
    <property type="protein sequence ID" value="RMY80628.1"/>
    <property type="molecule type" value="Genomic_DNA"/>
</dbReference>
<dbReference type="Proteomes" id="UP000281468">
    <property type="component" value="Unassembled WGS sequence"/>
</dbReference>
<dbReference type="Proteomes" id="UP000269539">
    <property type="component" value="Unassembled WGS sequence"/>
</dbReference>
<dbReference type="AlphaFoldDB" id="A0A3M7G9M3"/>
<evidence type="ECO:0000313" key="3">
    <source>
        <dbReference type="EMBL" id="RMY97860.1"/>
    </source>
</evidence>
<feature type="coiled-coil region" evidence="1">
    <location>
        <begin position="46"/>
        <end position="73"/>
    </location>
</feature>
<protein>
    <submittedName>
        <fullName evidence="3">Uncharacterized protein</fullName>
    </submittedName>
</protein>
<evidence type="ECO:0000256" key="1">
    <source>
        <dbReference type="SAM" id="Coils"/>
    </source>
</evidence>
<dbReference type="VEuPathDB" id="FungiDB:BTJ68_12909"/>
<sequence length="87" mass="9820">MSAQWDGQPRMLKLSQRIVKIEGQVAAKSNSLVEAGDKIAAQPNSLKEKDNELAIKEQDIQELTERCESLRQRLQKRPATPLSSFRS</sequence>
<gene>
    <name evidence="2" type="ORF">D0862_12655</name>
    <name evidence="3" type="ORF">D0864_04605</name>
</gene>